<dbReference type="GO" id="GO:0045892">
    <property type="term" value="P:negative regulation of DNA-templated transcription"/>
    <property type="evidence" value="ECO:0007669"/>
    <property type="project" value="InterPro"/>
</dbReference>
<accession>A0A561EJF8</accession>
<dbReference type="Pfam" id="PF02909">
    <property type="entry name" value="TetR_C_1"/>
    <property type="match status" value="1"/>
</dbReference>
<dbReference type="PROSITE" id="PS50977">
    <property type="entry name" value="HTH_TETR_2"/>
    <property type="match status" value="1"/>
</dbReference>
<dbReference type="GO" id="GO:0000976">
    <property type="term" value="F:transcription cis-regulatory region binding"/>
    <property type="evidence" value="ECO:0007669"/>
    <property type="project" value="TreeGrafter"/>
</dbReference>
<dbReference type="Pfam" id="PF00440">
    <property type="entry name" value="TetR_N"/>
    <property type="match status" value="1"/>
</dbReference>
<sequence>MTSAAPRPSWPHSWQASEKPSSKRQPLTRERIVRAALAIVESEGLDALSMRRVAQELGTGAASLYAHISSKEELLEQVLDLVYGEIAVEPPDPSRWEDQLKEHLRRARAVLTSHGDLARAAMAANVPVTPNALDSAEAMLAILRAGGLDEQTIAYGVDLLSLFVTATAFEESSRQHLGEDDSHDYAERIRAFFETVPADRYPLVTAMAGPLTRDVGDERFEFGLDILVAGLARRGRG</sequence>
<evidence type="ECO:0000256" key="2">
    <source>
        <dbReference type="ARBA" id="ARBA00023125"/>
    </source>
</evidence>
<keyword evidence="3" id="KW-0804">Transcription</keyword>
<feature type="DNA-binding region" description="H-T-H motif" evidence="4">
    <location>
        <begin position="49"/>
        <end position="68"/>
    </location>
</feature>
<dbReference type="SUPFAM" id="SSF48498">
    <property type="entry name" value="Tetracyclin repressor-like, C-terminal domain"/>
    <property type="match status" value="1"/>
</dbReference>
<dbReference type="PRINTS" id="PR00455">
    <property type="entry name" value="HTHTETR"/>
</dbReference>
<keyword evidence="2 4" id="KW-0238">DNA-binding</keyword>
<dbReference type="PANTHER" id="PTHR30055">
    <property type="entry name" value="HTH-TYPE TRANSCRIPTIONAL REGULATOR RUTR"/>
    <property type="match status" value="1"/>
</dbReference>
<feature type="domain" description="HTH tetR-type" evidence="6">
    <location>
        <begin position="26"/>
        <end position="86"/>
    </location>
</feature>
<evidence type="ECO:0000259" key="6">
    <source>
        <dbReference type="PROSITE" id="PS50977"/>
    </source>
</evidence>
<dbReference type="Proteomes" id="UP000318416">
    <property type="component" value="Unassembled WGS sequence"/>
</dbReference>
<dbReference type="EMBL" id="VIVR01000001">
    <property type="protein sequence ID" value="TWE15712.1"/>
    <property type="molecule type" value="Genomic_DNA"/>
</dbReference>
<reference evidence="7 8" key="1">
    <citation type="submission" date="2019-06" db="EMBL/GenBank/DDBJ databases">
        <title>Sequencing the genomes of 1000 actinobacteria strains.</title>
        <authorList>
            <person name="Klenk H.-P."/>
        </authorList>
    </citation>
    <scope>NUCLEOTIDE SEQUENCE [LARGE SCALE GENOMIC DNA]</scope>
    <source>
        <strain evidence="7 8">DSM 41649</strain>
    </source>
</reference>
<keyword evidence="1" id="KW-0805">Transcription regulation</keyword>
<gene>
    <name evidence="7" type="ORF">FB465_0638</name>
</gene>
<dbReference type="InterPro" id="IPR004111">
    <property type="entry name" value="Repressor_TetR_C"/>
</dbReference>
<comment type="caution">
    <text evidence="7">The sequence shown here is derived from an EMBL/GenBank/DDBJ whole genome shotgun (WGS) entry which is preliminary data.</text>
</comment>
<name>A0A561EJF8_9ACTN</name>
<evidence type="ECO:0000256" key="1">
    <source>
        <dbReference type="ARBA" id="ARBA00023015"/>
    </source>
</evidence>
<evidence type="ECO:0000256" key="3">
    <source>
        <dbReference type="ARBA" id="ARBA00023163"/>
    </source>
</evidence>
<organism evidence="7 8">
    <name type="scientific">Kitasatospora atroaurantiaca</name>
    <dbReference type="NCBI Taxonomy" id="285545"/>
    <lineage>
        <taxon>Bacteria</taxon>
        <taxon>Bacillati</taxon>
        <taxon>Actinomycetota</taxon>
        <taxon>Actinomycetes</taxon>
        <taxon>Kitasatosporales</taxon>
        <taxon>Streptomycetaceae</taxon>
        <taxon>Kitasatospora</taxon>
    </lineage>
</organism>
<evidence type="ECO:0000313" key="8">
    <source>
        <dbReference type="Proteomes" id="UP000318416"/>
    </source>
</evidence>
<dbReference type="InterPro" id="IPR009057">
    <property type="entry name" value="Homeodomain-like_sf"/>
</dbReference>
<dbReference type="InterPro" id="IPR050109">
    <property type="entry name" value="HTH-type_TetR-like_transc_reg"/>
</dbReference>
<evidence type="ECO:0000313" key="7">
    <source>
        <dbReference type="EMBL" id="TWE15712.1"/>
    </source>
</evidence>
<evidence type="ECO:0000256" key="4">
    <source>
        <dbReference type="PROSITE-ProRule" id="PRU00335"/>
    </source>
</evidence>
<proteinExistence type="predicted"/>
<evidence type="ECO:0000256" key="5">
    <source>
        <dbReference type="SAM" id="MobiDB-lite"/>
    </source>
</evidence>
<dbReference type="InterPro" id="IPR036271">
    <property type="entry name" value="Tet_transcr_reg_TetR-rel_C_sf"/>
</dbReference>
<dbReference type="GO" id="GO:0003700">
    <property type="term" value="F:DNA-binding transcription factor activity"/>
    <property type="evidence" value="ECO:0007669"/>
    <property type="project" value="TreeGrafter"/>
</dbReference>
<dbReference type="InterPro" id="IPR001647">
    <property type="entry name" value="HTH_TetR"/>
</dbReference>
<dbReference type="PANTHER" id="PTHR30055:SF151">
    <property type="entry name" value="TRANSCRIPTIONAL REGULATORY PROTEIN"/>
    <property type="match status" value="1"/>
</dbReference>
<dbReference type="Gene3D" id="1.10.357.10">
    <property type="entry name" value="Tetracycline Repressor, domain 2"/>
    <property type="match status" value="1"/>
</dbReference>
<feature type="compositionally biased region" description="Polar residues" evidence="5">
    <location>
        <begin position="12"/>
        <end position="25"/>
    </location>
</feature>
<keyword evidence="8" id="KW-1185">Reference proteome</keyword>
<dbReference type="RefSeq" id="WP_170290484.1">
    <property type="nucleotide sequence ID" value="NZ_BAAABR010000004.1"/>
</dbReference>
<dbReference type="SUPFAM" id="SSF46689">
    <property type="entry name" value="Homeodomain-like"/>
    <property type="match status" value="1"/>
</dbReference>
<protein>
    <submittedName>
        <fullName evidence="7">TetR family transcriptional regulator</fullName>
    </submittedName>
</protein>
<dbReference type="AlphaFoldDB" id="A0A561EJF8"/>
<feature type="region of interest" description="Disordered" evidence="5">
    <location>
        <begin position="1"/>
        <end position="27"/>
    </location>
</feature>